<organism evidence="10 11">
    <name type="scientific">Haliangium ochraceum (strain DSM 14365 / JCM 11303 / SMP-2)</name>
    <dbReference type="NCBI Taxonomy" id="502025"/>
    <lineage>
        <taxon>Bacteria</taxon>
        <taxon>Pseudomonadati</taxon>
        <taxon>Myxococcota</taxon>
        <taxon>Polyangia</taxon>
        <taxon>Haliangiales</taxon>
        <taxon>Kofleriaceae</taxon>
        <taxon>Haliangium</taxon>
    </lineage>
</organism>
<dbReference type="PANTHER" id="PTHR30047">
    <property type="entry name" value="HIGH-AFFINITY CHOLINE TRANSPORT PROTEIN-RELATED"/>
    <property type="match status" value="1"/>
</dbReference>
<keyword evidence="7 9" id="KW-0472">Membrane</keyword>
<dbReference type="GO" id="GO:0005886">
    <property type="term" value="C:plasma membrane"/>
    <property type="evidence" value="ECO:0007669"/>
    <property type="project" value="UniProtKB-SubCell"/>
</dbReference>
<comment type="similarity">
    <text evidence="2">Belongs to the BCCT transporter (TC 2.A.15) family.</text>
</comment>
<comment type="subcellular location">
    <subcellularLocation>
        <location evidence="1">Cell membrane</location>
        <topology evidence="1">Multi-pass membrane protein</topology>
    </subcellularLocation>
</comment>
<keyword evidence="4" id="KW-1003">Cell membrane</keyword>
<dbReference type="eggNOG" id="COG1292">
    <property type="taxonomic scope" value="Bacteria"/>
</dbReference>
<accession>D0LST7</accession>
<evidence type="ECO:0000256" key="8">
    <source>
        <dbReference type="SAM" id="MobiDB-lite"/>
    </source>
</evidence>
<dbReference type="Proteomes" id="UP000001880">
    <property type="component" value="Chromosome"/>
</dbReference>
<feature type="transmembrane region" description="Helical" evidence="9">
    <location>
        <begin position="21"/>
        <end position="39"/>
    </location>
</feature>
<dbReference type="NCBIfam" id="TIGR00842">
    <property type="entry name" value="bcct"/>
    <property type="match status" value="1"/>
</dbReference>
<evidence type="ECO:0000256" key="6">
    <source>
        <dbReference type="ARBA" id="ARBA00022989"/>
    </source>
</evidence>
<feature type="transmembrane region" description="Helical" evidence="9">
    <location>
        <begin position="59"/>
        <end position="78"/>
    </location>
</feature>
<keyword evidence="11" id="KW-1185">Reference proteome</keyword>
<feature type="transmembrane region" description="Helical" evidence="9">
    <location>
        <begin position="358"/>
        <end position="376"/>
    </location>
</feature>
<feature type="region of interest" description="Disordered" evidence="8">
    <location>
        <begin position="511"/>
        <end position="538"/>
    </location>
</feature>
<feature type="transmembrane region" description="Helical" evidence="9">
    <location>
        <begin position="194"/>
        <end position="215"/>
    </location>
</feature>
<keyword evidence="6 9" id="KW-1133">Transmembrane helix</keyword>
<feature type="transmembrane region" description="Helical" evidence="9">
    <location>
        <begin position="99"/>
        <end position="118"/>
    </location>
</feature>
<dbReference type="AlphaFoldDB" id="D0LST7"/>
<keyword evidence="5 9" id="KW-0812">Transmembrane</keyword>
<evidence type="ECO:0000256" key="5">
    <source>
        <dbReference type="ARBA" id="ARBA00022692"/>
    </source>
</evidence>
<feature type="transmembrane region" description="Helical" evidence="9">
    <location>
        <begin position="242"/>
        <end position="262"/>
    </location>
</feature>
<dbReference type="STRING" id="502025.Hoch_4819"/>
<dbReference type="RefSeq" id="WP_012829907.1">
    <property type="nucleotide sequence ID" value="NC_013440.1"/>
</dbReference>
<feature type="transmembrane region" description="Helical" evidence="9">
    <location>
        <begin position="420"/>
        <end position="445"/>
    </location>
</feature>
<gene>
    <name evidence="10" type="ordered locus">Hoch_4819</name>
</gene>
<evidence type="ECO:0000256" key="7">
    <source>
        <dbReference type="ARBA" id="ARBA00023136"/>
    </source>
</evidence>
<keyword evidence="3" id="KW-0813">Transport</keyword>
<proteinExistence type="inferred from homology"/>
<evidence type="ECO:0000256" key="1">
    <source>
        <dbReference type="ARBA" id="ARBA00004651"/>
    </source>
</evidence>
<sequence length="538" mass="58002">MRRSRNWKSEGPVPFDIHPTVFPVSAALIFVFVLIAILFEGAGELFSDMKTWMSTYMGWSFVLVMNVVLLFCIVLMLGRYGKVRLGGAKARPEFSTGGWFAMLFSAGMGIGLLFYGVAEPIYHFSAPPTAEAGTVEAAREAMKFTFLHWGLHPWGIYALVGLALAFFTFNRGLPLSVRSIFHPLIGDRIYHWPGNVIDILATVATMFGVATSLGLGVQQVNAGLHIVSSQFLPFVVPETPGVQVLLIAIITGFATLSVVKGLDSGIQTVSKLNMYIAGALLLFVFLVGPTLFILNGFVEHIGAYLQELPSLATWGETYENSDWQNGWTIFYYAWWIAWSPFVGMFIARISYGRTVREFLLGVLLVPTALTFFWMTVFGDGALYIELLGGGGMVEAVQASLAGSLFAFLGNFPLEWLTASLSVLVVITFFVTSSDSGSLVIDIITAGGNTDPPTPQRVFWAVTEGVVAAALMLGGGLAALQTAAITTGLPFAIVILFMCRALQKGLRESLDGQASAASGKREPEPAAAPPNETAPPATS</sequence>
<dbReference type="PANTHER" id="PTHR30047:SF7">
    <property type="entry name" value="HIGH-AFFINITY CHOLINE TRANSPORT PROTEIN"/>
    <property type="match status" value="1"/>
</dbReference>
<dbReference type="InterPro" id="IPR000060">
    <property type="entry name" value="BCCT_transptr"/>
</dbReference>
<reference evidence="10 11" key="1">
    <citation type="journal article" date="2010" name="Stand. Genomic Sci.">
        <title>Complete genome sequence of Haliangium ochraceum type strain (SMP-2).</title>
        <authorList>
            <consortium name="US DOE Joint Genome Institute (JGI-PGF)"/>
            <person name="Ivanova N."/>
            <person name="Daum C."/>
            <person name="Lang E."/>
            <person name="Abt B."/>
            <person name="Kopitz M."/>
            <person name="Saunders E."/>
            <person name="Lapidus A."/>
            <person name="Lucas S."/>
            <person name="Glavina Del Rio T."/>
            <person name="Nolan M."/>
            <person name="Tice H."/>
            <person name="Copeland A."/>
            <person name="Cheng J.F."/>
            <person name="Chen F."/>
            <person name="Bruce D."/>
            <person name="Goodwin L."/>
            <person name="Pitluck S."/>
            <person name="Mavromatis K."/>
            <person name="Pati A."/>
            <person name="Mikhailova N."/>
            <person name="Chen A."/>
            <person name="Palaniappan K."/>
            <person name="Land M."/>
            <person name="Hauser L."/>
            <person name="Chang Y.J."/>
            <person name="Jeffries C.D."/>
            <person name="Detter J.C."/>
            <person name="Brettin T."/>
            <person name="Rohde M."/>
            <person name="Goker M."/>
            <person name="Bristow J."/>
            <person name="Markowitz V."/>
            <person name="Eisen J.A."/>
            <person name="Hugenholtz P."/>
            <person name="Kyrpides N.C."/>
            <person name="Klenk H.P."/>
        </authorList>
    </citation>
    <scope>NUCLEOTIDE SEQUENCE [LARGE SCALE GENOMIC DNA]</scope>
    <source>
        <strain evidence="11">DSM 14365 / CIP 107738 / JCM 11303 / AJ 13395 / SMP-2</strain>
    </source>
</reference>
<dbReference type="Pfam" id="PF02028">
    <property type="entry name" value="BCCT"/>
    <property type="match status" value="1"/>
</dbReference>
<protein>
    <submittedName>
        <fullName evidence="10">Choline/carnitine/betaine transporter</fullName>
    </submittedName>
</protein>
<dbReference type="HOGENOM" id="CLU_010118_5_2_7"/>
<name>D0LST7_HALO1</name>
<evidence type="ECO:0000256" key="3">
    <source>
        <dbReference type="ARBA" id="ARBA00022448"/>
    </source>
</evidence>
<feature type="transmembrane region" description="Helical" evidence="9">
    <location>
        <begin position="329"/>
        <end position="351"/>
    </location>
</feature>
<evidence type="ECO:0000313" key="10">
    <source>
        <dbReference type="EMBL" id="ACY17309.1"/>
    </source>
</evidence>
<feature type="compositionally biased region" description="Low complexity" evidence="8">
    <location>
        <begin position="528"/>
        <end position="538"/>
    </location>
</feature>
<evidence type="ECO:0000313" key="11">
    <source>
        <dbReference type="Proteomes" id="UP000001880"/>
    </source>
</evidence>
<evidence type="ECO:0000256" key="9">
    <source>
        <dbReference type="SAM" id="Phobius"/>
    </source>
</evidence>
<dbReference type="KEGG" id="hoh:Hoch_4819"/>
<feature type="transmembrane region" description="Helical" evidence="9">
    <location>
        <begin position="465"/>
        <end position="498"/>
    </location>
</feature>
<dbReference type="EMBL" id="CP001804">
    <property type="protein sequence ID" value="ACY17309.1"/>
    <property type="molecule type" value="Genomic_DNA"/>
</dbReference>
<feature type="transmembrane region" description="Helical" evidence="9">
    <location>
        <begin position="154"/>
        <end position="173"/>
    </location>
</feature>
<feature type="transmembrane region" description="Helical" evidence="9">
    <location>
        <begin position="274"/>
        <end position="298"/>
    </location>
</feature>
<dbReference type="GO" id="GO:0022857">
    <property type="term" value="F:transmembrane transporter activity"/>
    <property type="evidence" value="ECO:0007669"/>
    <property type="project" value="InterPro"/>
</dbReference>
<evidence type="ECO:0000256" key="2">
    <source>
        <dbReference type="ARBA" id="ARBA00005658"/>
    </source>
</evidence>
<dbReference type="OrthoDB" id="9775735at2"/>
<evidence type="ECO:0000256" key="4">
    <source>
        <dbReference type="ARBA" id="ARBA00022475"/>
    </source>
</evidence>
<feature type="transmembrane region" description="Helical" evidence="9">
    <location>
        <begin position="382"/>
        <end position="408"/>
    </location>
</feature>